<name>A0A0X4CRE3_ENTCL</name>
<reference evidence="1 2" key="1">
    <citation type="submission" date="2016-03" db="EMBL/GenBank/DDBJ databases">
        <authorList>
            <consortium name="Pathogen Informatics"/>
        </authorList>
    </citation>
    <scope>NUCLEOTIDE SEQUENCE [LARGE SCALE GENOMIC DNA]</scope>
    <source>
        <strain evidence="2">e1252</strain>
    </source>
</reference>
<protein>
    <submittedName>
        <fullName evidence="1">Uncharacterized protein</fullName>
    </submittedName>
</protein>
<sequence length="237" mass="25962">MLKANLCRISFIPVFSIYAAIPIIHDVMPNHNRYYSEDWIALAGMYVLGTLISLPLFYLLKKADKSGSGVSIASLFPRLLTSILAQVICLYFLWENSIYLYLSMSTVMVLSAVLFGAGRKGLNLLKDKDTGNIYEIRGSKAYRLSDEEAVRYQTSMSGKGIALAEFSSSQYSGLDTNSSVLPINFGPSHTDINQGIAINPSSGMPMVGGISGLDIHGNSWGTNFNEPSNTYDPNRGY</sequence>
<organism evidence="1 2">
    <name type="scientific">Enterobacter cloacae</name>
    <dbReference type="NCBI Taxonomy" id="550"/>
    <lineage>
        <taxon>Bacteria</taxon>
        <taxon>Pseudomonadati</taxon>
        <taxon>Pseudomonadota</taxon>
        <taxon>Gammaproteobacteria</taxon>
        <taxon>Enterobacterales</taxon>
        <taxon>Enterobacteriaceae</taxon>
        <taxon>Enterobacter</taxon>
        <taxon>Enterobacter cloacae complex</taxon>
    </lineage>
</organism>
<gene>
    <name evidence="1" type="ORF">SAMEA2273318_04019</name>
</gene>
<evidence type="ECO:0000313" key="1">
    <source>
        <dbReference type="EMBL" id="CZW11037.1"/>
    </source>
</evidence>
<proteinExistence type="predicted"/>
<evidence type="ECO:0000313" key="2">
    <source>
        <dbReference type="Proteomes" id="UP000076008"/>
    </source>
</evidence>
<dbReference type="EMBL" id="FJXR01000030">
    <property type="protein sequence ID" value="CZW11037.1"/>
    <property type="molecule type" value="Genomic_DNA"/>
</dbReference>
<dbReference type="Proteomes" id="UP000076008">
    <property type="component" value="Unassembled WGS sequence"/>
</dbReference>
<accession>A0A0X4CRE3</accession>
<dbReference type="AlphaFoldDB" id="A0A0X4CRE3"/>
<dbReference type="RefSeq" id="WP_015572111.1">
    <property type="nucleotide sequence ID" value="NZ_FJXR01000030.1"/>
</dbReference>